<dbReference type="PANTHER" id="PTHR39217:SF1">
    <property type="entry name" value="GLUTATHIONE SYNTHETASE"/>
    <property type="match status" value="1"/>
</dbReference>
<gene>
    <name evidence="2" type="ORF">SAMN05216490_4222</name>
</gene>
<dbReference type="InterPro" id="IPR004218">
    <property type="entry name" value="GSHS_ATP-bd"/>
</dbReference>
<dbReference type="Pfam" id="PF02955">
    <property type="entry name" value="GSH-S_ATP"/>
    <property type="match status" value="1"/>
</dbReference>
<dbReference type="GO" id="GO:0004363">
    <property type="term" value="F:glutathione synthase activity"/>
    <property type="evidence" value="ECO:0007669"/>
    <property type="project" value="InterPro"/>
</dbReference>
<accession>A0A1H2BN71</accession>
<proteinExistence type="predicted"/>
<feature type="domain" description="Prokaryotic glutathione synthetase ATP-binding" evidence="1">
    <location>
        <begin position="151"/>
        <end position="242"/>
    </location>
</feature>
<keyword evidence="2" id="KW-0436">Ligase</keyword>
<evidence type="ECO:0000313" key="2">
    <source>
        <dbReference type="EMBL" id="SDT59512.1"/>
    </source>
</evidence>
<dbReference type="PANTHER" id="PTHR39217">
    <property type="match status" value="1"/>
</dbReference>
<dbReference type="AlphaFoldDB" id="A0A1H2BN71"/>
<organism evidence="2 3">
    <name type="scientific">Mucilaginibacter mallensis</name>
    <dbReference type="NCBI Taxonomy" id="652787"/>
    <lineage>
        <taxon>Bacteria</taxon>
        <taxon>Pseudomonadati</taxon>
        <taxon>Bacteroidota</taxon>
        <taxon>Sphingobacteriia</taxon>
        <taxon>Sphingobacteriales</taxon>
        <taxon>Sphingobacteriaceae</taxon>
        <taxon>Mucilaginibacter</taxon>
    </lineage>
</organism>
<dbReference type="Gene3D" id="3.30.470.20">
    <property type="entry name" value="ATP-grasp fold, B domain"/>
    <property type="match status" value="1"/>
</dbReference>
<protein>
    <submittedName>
        <fullName evidence="2">Glutathione synthase/RimK-type ligase, ATP-grasp superfamily</fullName>
    </submittedName>
</protein>
<evidence type="ECO:0000259" key="1">
    <source>
        <dbReference type="Pfam" id="PF02955"/>
    </source>
</evidence>
<evidence type="ECO:0000313" key="3">
    <source>
        <dbReference type="Proteomes" id="UP000199679"/>
    </source>
</evidence>
<dbReference type="EMBL" id="LT629740">
    <property type="protein sequence ID" value="SDT59512.1"/>
    <property type="molecule type" value="Genomic_DNA"/>
</dbReference>
<sequence>MLYRQIAKDHPKFTPYFLMKMNIALVSYQNKKLTQSHLEEDFQLSKFLENKGLIVKRAAWNDLQIDWKQFDVVILKSPWDYHDNFDSFIMWISDLDKAGIKILNPFKTILWNSDKHYLQQIADDGLPVIESVFLEKGIAADLAELLNKSLYKKLIIKPCISAGAKNTILLTLDNVSLIQNEINGLLANESFLVQPFMEEILHGEFSFIFFNGNFSHSILKVPKTGDFRVQSEHGGTVQKITTDIAHQQAVSKYVEKYGRATLYARVDGIISNGTFVLMELELIEPYLFLNCHEHGFDNYYQGLLQLIK</sequence>
<dbReference type="InterPro" id="IPR053191">
    <property type="entry name" value="DcsG_Biosynth_Enzyme"/>
</dbReference>
<dbReference type="Proteomes" id="UP000199679">
    <property type="component" value="Chromosome I"/>
</dbReference>
<keyword evidence="3" id="KW-1185">Reference proteome</keyword>
<dbReference type="STRING" id="652787.SAMN05216490_4222"/>
<dbReference type="SUPFAM" id="SSF56059">
    <property type="entry name" value="Glutathione synthetase ATP-binding domain-like"/>
    <property type="match status" value="1"/>
</dbReference>
<name>A0A1H2BN71_MUCMA</name>
<reference evidence="2 3" key="1">
    <citation type="submission" date="2016-10" db="EMBL/GenBank/DDBJ databases">
        <authorList>
            <person name="de Groot N.N."/>
        </authorList>
    </citation>
    <scope>NUCLEOTIDE SEQUENCE [LARGE SCALE GENOMIC DNA]</scope>
    <source>
        <strain evidence="2 3">MP1X4</strain>
    </source>
</reference>
<dbReference type="GO" id="GO:0005524">
    <property type="term" value="F:ATP binding"/>
    <property type="evidence" value="ECO:0007669"/>
    <property type="project" value="InterPro"/>
</dbReference>